<evidence type="ECO:0000313" key="3">
    <source>
        <dbReference type="EMBL" id="GJN91110.1"/>
    </source>
</evidence>
<dbReference type="PANTHER" id="PTHR41390:SF1">
    <property type="entry name" value="NADH-UBIQUINONE OXIDOREDUCTASE 213 KDA SUBUNIT"/>
    <property type="match status" value="1"/>
</dbReference>
<reference evidence="3 4" key="1">
    <citation type="submission" date="2021-12" db="EMBL/GenBank/DDBJ databases">
        <title>High titer production of polyol ester of fatty acids by Rhodotorula paludigena BS15 towards product separation-free biomass refinery.</title>
        <authorList>
            <person name="Mano J."/>
            <person name="Ono H."/>
            <person name="Tanaka T."/>
            <person name="Naito K."/>
            <person name="Sushida H."/>
            <person name="Ike M."/>
            <person name="Tokuyasu K."/>
            <person name="Kitaoka M."/>
        </authorList>
    </citation>
    <scope>NUCLEOTIDE SEQUENCE [LARGE SCALE GENOMIC DNA]</scope>
    <source>
        <strain evidence="3 4">BS15</strain>
    </source>
</reference>
<evidence type="ECO:0000256" key="2">
    <source>
        <dbReference type="SAM" id="MobiDB-lite"/>
    </source>
</evidence>
<comment type="caution">
    <text evidence="3">The sequence shown here is derived from an EMBL/GenBank/DDBJ whole genome shotgun (WGS) entry which is preliminary data.</text>
</comment>
<evidence type="ECO:0000256" key="1">
    <source>
        <dbReference type="SAM" id="Coils"/>
    </source>
</evidence>
<protein>
    <submittedName>
        <fullName evidence="3">Uncharacterized protein</fullName>
    </submittedName>
</protein>
<gene>
    <name evidence="3" type="ORF">Rhopal_004128-T1</name>
</gene>
<dbReference type="PANTHER" id="PTHR41390">
    <property type="entry name" value="CHROMOSOME 7, WHOLE GENOME SHOTGUN SEQUENCE"/>
    <property type="match status" value="1"/>
</dbReference>
<keyword evidence="4" id="KW-1185">Reference proteome</keyword>
<accession>A0AAV5GNL7</accession>
<evidence type="ECO:0000313" key="4">
    <source>
        <dbReference type="Proteomes" id="UP001342314"/>
    </source>
</evidence>
<feature type="coiled-coil region" evidence="1">
    <location>
        <begin position="232"/>
        <end position="266"/>
    </location>
</feature>
<proteinExistence type="predicted"/>
<name>A0AAV5GNL7_9BASI</name>
<dbReference type="AlphaFoldDB" id="A0AAV5GNL7"/>
<feature type="region of interest" description="Disordered" evidence="2">
    <location>
        <begin position="51"/>
        <end position="70"/>
    </location>
</feature>
<feature type="region of interest" description="Disordered" evidence="2">
    <location>
        <begin position="148"/>
        <end position="177"/>
    </location>
</feature>
<keyword evidence="1" id="KW-0175">Coiled coil</keyword>
<sequence length="275" mass="29430">MAQKVPAQQPQTLLDHTLRTAPLNVVYGTVAASIREYALVPVLTHFSLHPSPLSPSPGSPAPPPPSPHTANLLPTSLSALVAGTAFSYFQRPASAAGLHARAGLTLALGCSVLQGIVNEADVVRIKLLVWGEERARAKRAEAGLLGEPAAAEPSATAVTPDAAAGATAPPPSAYLTDLTHRSATTPSLAPSDPGRETFSERSDRLIGEGWSWLGRKASALSPVKKLDPEAYERKLEERLRGVEDEMDRARREREELETVGARLAEQQRLREAERR</sequence>
<feature type="compositionally biased region" description="Low complexity" evidence="2">
    <location>
        <begin position="148"/>
        <end position="167"/>
    </location>
</feature>
<dbReference type="EMBL" id="BQKY01000008">
    <property type="protein sequence ID" value="GJN91110.1"/>
    <property type="molecule type" value="Genomic_DNA"/>
</dbReference>
<dbReference type="Proteomes" id="UP001342314">
    <property type="component" value="Unassembled WGS sequence"/>
</dbReference>
<organism evidence="3 4">
    <name type="scientific">Rhodotorula paludigena</name>
    <dbReference type="NCBI Taxonomy" id="86838"/>
    <lineage>
        <taxon>Eukaryota</taxon>
        <taxon>Fungi</taxon>
        <taxon>Dikarya</taxon>
        <taxon>Basidiomycota</taxon>
        <taxon>Pucciniomycotina</taxon>
        <taxon>Microbotryomycetes</taxon>
        <taxon>Sporidiobolales</taxon>
        <taxon>Sporidiobolaceae</taxon>
        <taxon>Rhodotorula</taxon>
    </lineage>
</organism>
<feature type="compositionally biased region" description="Pro residues" evidence="2">
    <location>
        <begin position="52"/>
        <end position="67"/>
    </location>
</feature>